<protein>
    <submittedName>
        <fullName evidence="1">Uncharacterized protein</fullName>
    </submittedName>
</protein>
<dbReference type="EMBL" id="SIJK02000066">
    <property type="protein sequence ID" value="MBP1468378.1"/>
    <property type="molecule type" value="Genomic_DNA"/>
</dbReference>
<sequence>MQPDTLHQLRGAVELATDAVDVTVSRIADAHQTIVRQVYAPFALLGPLAGPVRVVEQIQSTITCQVYQTILTVNQAITRGALTVLDQPAERTPSVWPDRRRIGG</sequence>
<proteinExistence type="predicted"/>
<reference evidence="1 2" key="1">
    <citation type="submission" date="2021-03" db="EMBL/GenBank/DDBJ databases">
        <authorList>
            <person name="Grouzdev D.S."/>
        </authorList>
    </citation>
    <scope>NUCLEOTIDE SEQUENCE [LARGE SCALE GENOMIC DNA]</scope>
    <source>
        <strain evidence="1 2">M50-1</strain>
    </source>
</reference>
<gene>
    <name evidence="1" type="ORF">EYB53_021885</name>
</gene>
<evidence type="ECO:0000313" key="2">
    <source>
        <dbReference type="Proteomes" id="UP001193081"/>
    </source>
</evidence>
<evidence type="ECO:0000313" key="1">
    <source>
        <dbReference type="EMBL" id="MBP1468378.1"/>
    </source>
</evidence>
<accession>A0ABS4DG03</accession>
<comment type="caution">
    <text evidence="1">The sequence shown here is derived from an EMBL/GenBank/DDBJ whole genome shotgun (WGS) entry which is preliminary data.</text>
</comment>
<dbReference type="RefSeq" id="WP_135481074.1">
    <property type="nucleotide sequence ID" value="NZ_SIJK02000066.1"/>
</dbReference>
<keyword evidence="2" id="KW-1185">Reference proteome</keyword>
<organism evidence="1 2">
    <name type="scientific">Candidatus Chloroploca mongolica</name>
    <dbReference type="NCBI Taxonomy" id="2528176"/>
    <lineage>
        <taxon>Bacteria</taxon>
        <taxon>Bacillati</taxon>
        <taxon>Chloroflexota</taxon>
        <taxon>Chloroflexia</taxon>
        <taxon>Chloroflexales</taxon>
        <taxon>Chloroflexineae</taxon>
        <taxon>Oscillochloridaceae</taxon>
        <taxon>Candidatus Chloroploca</taxon>
    </lineage>
</organism>
<dbReference type="Proteomes" id="UP001193081">
    <property type="component" value="Unassembled WGS sequence"/>
</dbReference>
<name>A0ABS4DG03_9CHLR</name>